<evidence type="ECO:0000313" key="4">
    <source>
        <dbReference type="EMBL" id="KAH9415867.1"/>
    </source>
</evidence>
<feature type="transmembrane region" description="Helical" evidence="2">
    <location>
        <begin position="263"/>
        <end position="287"/>
    </location>
</feature>
<feature type="region of interest" description="Disordered" evidence="1">
    <location>
        <begin position="98"/>
        <end position="152"/>
    </location>
</feature>
<feature type="compositionally biased region" description="Basic and acidic residues" evidence="1">
    <location>
        <begin position="53"/>
        <end position="63"/>
    </location>
</feature>
<evidence type="ECO:0000313" key="5">
    <source>
        <dbReference type="Proteomes" id="UP000887458"/>
    </source>
</evidence>
<feature type="compositionally biased region" description="Low complexity" evidence="1">
    <location>
        <begin position="122"/>
        <end position="140"/>
    </location>
</feature>
<feature type="transmembrane region" description="Helical" evidence="2">
    <location>
        <begin position="229"/>
        <end position="251"/>
    </location>
</feature>
<keyword evidence="5" id="KW-1185">Reference proteome</keyword>
<dbReference type="EMBL" id="NJHN03000095">
    <property type="protein sequence ID" value="KAH9415867.1"/>
    <property type="molecule type" value="Genomic_DNA"/>
</dbReference>
<accession>A0ABQ8IZX1</accession>
<keyword evidence="2" id="KW-0812">Transmembrane</keyword>
<keyword evidence="2" id="KW-0472">Membrane</keyword>
<comment type="caution">
    <text evidence="4">The sequence shown here is derived from an EMBL/GenBank/DDBJ whole genome shotgun (WGS) entry which is preliminary data.</text>
</comment>
<reference evidence="4 5" key="2">
    <citation type="journal article" date="2022" name="Mol. Biol. Evol.">
        <title>Comparative Genomics Reveals Insights into the Divergent Evolution of Astigmatic Mites and Household Pest Adaptations.</title>
        <authorList>
            <person name="Xiong Q."/>
            <person name="Wan A.T."/>
            <person name="Liu X."/>
            <person name="Fung C.S."/>
            <person name="Xiao X."/>
            <person name="Malainual N."/>
            <person name="Hou J."/>
            <person name="Wang L."/>
            <person name="Wang M."/>
            <person name="Yang K.Y."/>
            <person name="Cui Y."/>
            <person name="Leung E.L."/>
            <person name="Nong W."/>
            <person name="Shin S.K."/>
            <person name="Au S.W."/>
            <person name="Jeong K.Y."/>
            <person name="Chew F.T."/>
            <person name="Hui J.H."/>
            <person name="Leung T.F."/>
            <person name="Tungtrongchitr A."/>
            <person name="Zhong N."/>
            <person name="Liu Z."/>
            <person name="Tsui S.K."/>
        </authorList>
    </citation>
    <scope>NUCLEOTIDE SEQUENCE [LARGE SCALE GENOMIC DNA]</scope>
    <source>
        <strain evidence="4">Derp</strain>
    </source>
</reference>
<feature type="compositionally biased region" description="Gly residues" evidence="1">
    <location>
        <begin position="109"/>
        <end position="121"/>
    </location>
</feature>
<evidence type="ECO:0000256" key="3">
    <source>
        <dbReference type="SAM" id="SignalP"/>
    </source>
</evidence>
<proteinExistence type="predicted"/>
<evidence type="ECO:0000256" key="1">
    <source>
        <dbReference type="SAM" id="MobiDB-lite"/>
    </source>
</evidence>
<evidence type="ECO:0008006" key="6">
    <source>
        <dbReference type="Google" id="ProtNLM"/>
    </source>
</evidence>
<sequence length="410" mass="46779">MIGSFRFVILVLPVIFANQNITENGGEILKNDSTKVVHHKEKPQEESLMITDETSHDEKKSGQEDEAEFDSPFFESVEVLKDGEYYNDYIDTHKTAATTQKGNHQTTKKGGGATTHKGGGVTTNKGGVVTTHKGGNVHTTPRGHNGSSKQSAIDWNRNENQSSRRSLPSDFNIGNFLRNEKLLAAAKKYDRSLSSTNESTTSPSLTSSNQISLVDLFVKFDYWTLDLEYMICCLVSIFWSFWGILLIFGYIRADCFQQHQLVFALSSVWYFINIIGQILTITALTYARNTEKWLTKLYILDSTIGTKIFITIIHFLWMMTALMIQPCGQICSNNYFNDCDKSENEFFGHRFTKWIQFYGIQMIAITHAWCSLGELTTAMLLAIKRNDLKIYSLWRMNRLDDYIKEVQTIM</sequence>
<feature type="signal peptide" evidence="3">
    <location>
        <begin position="1"/>
        <end position="17"/>
    </location>
</feature>
<reference evidence="4 5" key="1">
    <citation type="journal article" date="2018" name="J. Allergy Clin. Immunol.">
        <title>High-quality assembly of Dermatophagoides pteronyssinus genome and transcriptome reveals a wide range of novel allergens.</title>
        <authorList>
            <person name="Liu X.Y."/>
            <person name="Yang K.Y."/>
            <person name="Wang M.Q."/>
            <person name="Kwok J.S."/>
            <person name="Zeng X."/>
            <person name="Yang Z."/>
            <person name="Xiao X.J."/>
            <person name="Lau C.P."/>
            <person name="Li Y."/>
            <person name="Huang Z.M."/>
            <person name="Ba J.G."/>
            <person name="Yim A.K."/>
            <person name="Ouyang C.Y."/>
            <person name="Ngai S.M."/>
            <person name="Chan T.F."/>
            <person name="Leung E.L."/>
            <person name="Liu L."/>
            <person name="Liu Z.G."/>
            <person name="Tsui S.K."/>
        </authorList>
    </citation>
    <scope>NUCLEOTIDE SEQUENCE [LARGE SCALE GENOMIC DNA]</scope>
    <source>
        <strain evidence="4">Derp</strain>
    </source>
</reference>
<name>A0ABQ8IZX1_DERPT</name>
<keyword evidence="2" id="KW-1133">Transmembrane helix</keyword>
<gene>
    <name evidence="4" type="ORF">DERP_000361</name>
</gene>
<protein>
    <recommendedName>
        <fullName evidence="6">Transmembrane protein</fullName>
    </recommendedName>
</protein>
<feature type="chain" id="PRO_5046619380" description="Transmembrane protein" evidence="3">
    <location>
        <begin position="18"/>
        <end position="410"/>
    </location>
</feature>
<keyword evidence="3" id="KW-0732">Signal</keyword>
<evidence type="ECO:0000256" key="2">
    <source>
        <dbReference type="SAM" id="Phobius"/>
    </source>
</evidence>
<dbReference type="Proteomes" id="UP000887458">
    <property type="component" value="Unassembled WGS sequence"/>
</dbReference>
<organism evidence="4 5">
    <name type="scientific">Dermatophagoides pteronyssinus</name>
    <name type="common">European house dust mite</name>
    <dbReference type="NCBI Taxonomy" id="6956"/>
    <lineage>
        <taxon>Eukaryota</taxon>
        <taxon>Metazoa</taxon>
        <taxon>Ecdysozoa</taxon>
        <taxon>Arthropoda</taxon>
        <taxon>Chelicerata</taxon>
        <taxon>Arachnida</taxon>
        <taxon>Acari</taxon>
        <taxon>Acariformes</taxon>
        <taxon>Sarcoptiformes</taxon>
        <taxon>Astigmata</taxon>
        <taxon>Psoroptidia</taxon>
        <taxon>Analgoidea</taxon>
        <taxon>Pyroglyphidae</taxon>
        <taxon>Dermatophagoidinae</taxon>
        <taxon>Dermatophagoides</taxon>
    </lineage>
</organism>
<feature type="region of interest" description="Disordered" evidence="1">
    <location>
        <begin position="38"/>
        <end position="69"/>
    </location>
</feature>